<organism evidence="3">
    <name type="scientific">Perkinsus marinus (strain ATCC 50983 / TXsc)</name>
    <dbReference type="NCBI Taxonomy" id="423536"/>
    <lineage>
        <taxon>Eukaryota</taxon>
        <taxon>Sar</taxon>
        <taxon>Alveolata</taxon>
        <taxon>Perkinsozoa</taxon>
        <taxon>Perkinsea</taxon>
        <taxon>Perkinsida</taxon>
        <taxon>Perkinsidae</taxon>
        <taxon>Perkinsus</taxon>
    </lineage>
</organism>
<gene>
    <name evidence="2" type="ORF">Pmar_PMAR014776</name>
</gene>
<feature type="compositionally biased region" description="Polar residues" evidence="1">
    <location>
        <begin position="1"/>
        <end position="13"/>
    </location>
</feature>
<keyword evidence="3" id="KW-1185">Reference proteome</keyword>
<evidence type="ECO:0000256" key="1">
    <source>
        <dbReference type="SAM" id="MobiDB-lite"/>
    </source>
</evidence>
<reference evidence="2 3" key="1">
    <citation type="submission" date="2008-07" db="EMBL/GenBank/DDBJ databases">
        <authorList>
            <person name="El-Sayed N."/>
            <person name="Caler E."/>
            <person name="Inman J."/>
            <person name="Amedeo P."/>
            <person name="Hass B."/>
            <person name="Wortman J."/>
        </authorList>
    </citation>
    <scope>NUCLEOTIDE SEQUENCE [LARGE SCALE GENOMIC DNA]</scope>
    <source>
        <strain evidence="3">ATCC 50983 / TXsc</strain>
    </source>
</reference>
<feature type="compositionally biased region" description="Basic and acidic residues" evidence="1">
    <location>
        <begin position="53"/>
        <end position="70"/>
    </location>
</feature>
<evidence type="ECO:0000313" key="2">
    <source>
        <dbReference type="EMBL" id="EER13595.1"/>
    </source>
</evidence>
<dbReference type="GeneID" id="9042568"/>
<sequence length="70" mass="7868">MTATAATAGSQDNVWKARGEGDDENDGSDEWRSLKQATDLIHDMDTLNNNDDNNNKEEDILSQRLPLDKY</sequence>
<dbReference type="AlphaFoldDB" id="C5KPJ7"/>
<dbReference type="InParanoid" id="C5KPJ7"/>
<feature type="region of interest" description="Disordered" evidence="1">
    <location>
        <begin position="1"/>
        <end position="70"/>
    </location>
</feature>
<name>C5KPJ7_PERM5</name>
<dbReference type="Proteomes" id="UP000007800">
    <property type="component" value="Unassembled WGS sequence"/>
</dbReference>
<dbReference type="RefSeq" id="XP_002781800.1">
    <property type="nucleotide sequence ID" value="XM_002781754.1"/>
</dbReference>
<dbReference type="EMBL" id="GG675115">
    <property type="protein sequence ID" value="EER13595.1"/>
    <property type="molecule type" value="Genomic_DNA"/>
</dbReference>
<protein>
    <submittedName>
        <fullName evidence="2">Uncharacterized protein</fullName>
    </submittedName>
</protein>
<evidence type="ECO:0000313" key="3">
    <source>
        <dbReference type="Proteomes" id="UP000007800"/>
    </source>
</evidence>
<accession>C5KPJ7</accession>
<proteinExistence type="predicted"/>